<protein>
    <submittedName>
        <fullName evidence="1">Uncharacterized protein</fullName>
    </submittedName>
</protein>
<organism evidence="1">
    <name type="scientific">bioreactor metagenome</name>
    <dbReference type="NCBI Taxonomy" id="1076179"/>
    <lineage>
        <taxon>unclassified sequences</taxon>
        <taxon>metagenomes</taxon>
        <taxon>ecological metagenomes</taxon>
    </lineage>
</organism>
<proteinExistence type="predicted"/>
<gene>
    <name evidence="1" type="ORF">SDC9_75053</name>
</gene>
<accession>A0A644YJQ3</accession>
<dbReference type="EMBL" id="VSSQ01005278">
    <property type="protein sequence ID" value="MPM28527.1"/>
    <property type="molecule type" value="Genomic_DNA"/>
</dbReference>
<reference evidence="1" key="1">
    <citation type="submission" date="2019-08" db="EMBL/GenBank/DDBJ databases">
        <authorList>
            <person name="Kucharzyk K."/>
            <person name="Murdoch R.W."/>
            <person name="Higgins S."/>
            <person name="Loffler F."/>
        </authorList>
    </citation>
    <scope>NUCLEOTIDE SEQUENCE</scope>
</reference>
<comment type="caution">
    <text evidence="1">The sequence shown here is derived from an EMBL/GenBank/DDBJ whole genome shotgun (WGS) entry which is preliminary data.</text>
</comment>
<sequence>MHEPLRHQVQRGKPVADDRLKLTVETSLHDRRKRVAIELVRALLRHLLQNLACVFNGRRVRTIREGFDLFAAVGNFVWNVNDNPFCRIRAEVRKLFQHLRRRFKVQRRLQRSVLKAVFSKNNFAVDRVLRV</sequence>
<dbReference type="AlphaFoldDB" id="A0A644YJQ3"/>
<evidence type="ECO:0000313" key="1">
    <source>
        <dbReference type="EMBL" id="MPM28527.1"/>
    </source>
</evidence>
<name>A0A644YJQ3_9ZZZZ</name>